<reference evidence="1 2" key="1">
    <citation type="submission" date="2024-10" db="EMBL/GenBank/DDBJ databases">
        <title>Updated reference genomes for cyclostephanoid diatoms.</title>
        <authorList>
            <person name="Roberts W.R."/>
            <person name="Alverson A.J."/>
        </authorList>
    </citation>
    <scope>NUCLEOTIDE SEQUENCE [LARGE SCALE GENOMIC DNA]</scope>
    <source>
        <strain evidence="1 2">AJA276-08</strain>
    </source>
</reference>
<proteinExistence type="predicted"/>
<dbReference type="Proteomes" id="UP001530315">
    <property type="component" value="Unassembled WGS sequence"/>
</dbReference>
<protein>
    <submittedName>
        <fullName evidence="1">Uncharacterized protein</fullName>
    </submittedName>
</protein>
<comment type="caution">
    <text evidence="1">The sequence shown here is derived from an EMBL/GenBank/DDBJ whole genome shotgun (WGS) entry which is preliminary data.</text>
</comment>
<name>A0ABD3ML97_9STRA</name>
<gene>
    <name evidence="1" type="ORF">ACHAW5_001478</name>
</gene>
<accession>A0ABD3ML97</accession>
<sequence>MAQLPRKAALVGCVVITNMEGGAVYDKNVPLLSMYKFRAFDVGGIHALLWDVCRSGRVRYGEHVKRMRPYVGWIHGQEDRMRERVDRLIDEVVASCIDNWESDSG</sequence>
<evidence type="ECO:0000313" key="2">
    <source>
        <dbReference type="Proteomes" id="UP001530315"/>
    </source>
</evidence>
<dbReference type="AlphaFoldDB" id="A0ABD3ML97"/>
<evidence type="ECO:0000313" key="1">
    <source>
        <dbReference type="EMBL" id="KAL3764412.1"/>
    </source>
</evidence>
<keyword evidence="2" id="KW-1185">Reference proteome</keyword>
<dbReference type="EMBL" id="JALLAZ020001774">
    <property type="protein sequence ID" value="KAL3764412.1"/>
    <property type="molecule type" value="Genomic_DNA"/>
</dbReference>
<organism evidence="1 2">
    <name type="scientific">Stephanodiscus triporus</name>
    <dbReference type="NCBI Taxonomy" id="2934178"/>
    <lineage>
        <taxon>Eukaryota</taxon>
        <taxon>Sar</taxon>
        <taxon>Stramenopiles</taxon>
        <taxon>Ochrophyta</taxon>
        <taxon>Bacillariophyta</taxon>
        <taxon>Coscinodiscophyceae</taxon>
        <taxon>Thalassiosirophycidae</taxon>
        <taxon>Stephanodiscales</taxon>
        <taxon>Stephanodiscaceae</taxon>
        <taxon>Stephanodiscus</taxon>
    </lineage>
</organism>